<protein>
    <recommendedName>
        <fullName evidence="11">G-protein coupled receptors family 1 profile domain-containing protein</fullName>
    </recommendedName>
</protein>
<dbReference type="Ensembl" id="ENSECRT00000001787.1">
    <property type="protein sequence ID" value="ENSECRP00000001763.1"/>
    <property type="gene ID" value="ENSECRG00000001226.1"/>
</dbReference>
<dbReference type="SUPFAM" id="SSF81321">
    <property type="entry name" value="Family A G protein-coupled receptor-like"/>
    <property type="match status" value="1"/>
</dbReference>
<keyword evidence="2" id="KW-1003">Cell membrane</keyword>
<feature type="transmembrane region" description="Helical" evidence="10">
    <location>
        <begin position="247"/>
        <end position="271"/>
    </location>
</feature>
<evidence type="ECO:0000256" key="7">
    <source>
        <dbReference type="ARBA" id="ARBA00023170"/>
    </source>
</evidence>
<proteinExistence type="inferred from homology"/>
<evidence type="ECO:0000256" key="2">
    <source>
        <dbReference type="ARBA" id="ARBA00022475"/>
    </source>
</evidence>
<keyword evidence="5 9" id="KW-0297">G-protein coupled receptor</keyword>
<dbReference type="InterPro" id="IPR000276">
    <property type="entry name" value="GPCR_Rhodpsn"/>
</dbReference>
<dbReference type="SMART" id="SM01381">
    <property type="entry name" value="7TM_GPCR_Srsx"/>
    <property type="match status" value="1"/>
</dbReference>
<feature type="transmembrane region" description="Helical" evidence="10">
    <location>
        <begin position="26"/>
        <end position="52"/>
    </location>
</feature>
<evidence type="ECO:0000256" key="1">
    <source>
        <dbReference type="ARBA" id="ARBA00004651"/>
    </source>
</evidence>
<dbReference type="Gene3D" id="1.20.1070.10">
    <property type="entry name" value="Rhodopsin 7-helix transmembrane proteins"/>
    <property type="match status" value="1"/>
</dbReference>
<evidence type="ECO:0000256" key="10">
    <source>
        <dbReference type="SAM" id="Phobius"/>
    </source>
</evidence>
<dbReference type="InterPro" id="IPR050569">
    <property type="entry name" value="TAAR"/>
</dbReference>
<reference evidence="12" key="3">
    <citation type="submission" date="2025-09" db="UniProtKB">
        <authorList>
            <consortium name="Ensembl"/>
        </authorList>
    </citation>
    <scope>IDENTIFICATION</scope>
</reference>
<organism evidence="12 13">
    <name type="scientific">Erpetoichthys calabaricus</name>
    <name type="common">Rope fish</name>
    <name type="synonym">Calamoichthys calabaricus</name>
    <dbReference type="NCBI Taxonomy" id="27687"/>
    <lineage>
        <taxon>Eukaryota</taxon>
        <taxon>Metazoa</taxon>
        <taxon>Chordata</taxon>
        <taxon>Craniata</taxon>
        <taxon>Vertebrata</taxon>
        <taxon>Euteleostomi</taxon>
        <taxon>Actinopterygii</taxon>
        <taxon>Polypteriformes</taxon>
        <taxon>Polypteridae</taxon>
        <taxon>Erpetoichthys</taxon>
    </lineage>
</organism>
<sequence>HHCLCSLPTGIFFECNEVYKSFAFKIAMYSVLTIAVLLTVVSGNLFVIISICHFKQLHTPTNMFVVSLAVADFFVGMIVMPFQFSTLIEHCWYFGDLMCFFHYGVYLLLTSASVCNLVFISLDRYLAVCNPFFYNARVTVSRSLFCVFLSWLSSLLYILAYIYSEGNYFREDCVGVCEFDYISAWGLADLLFTFILPFSVMTCLYTRIIIVASRHARAIRSVKQKADSSKNRKNKISKSERKAAKTLGTVVATFMLCWLPSLLMSVFYEYAHITSNIFYDIYLSLGMVGIINSAAQLNEPLWAGMQPHPEVQPN</sequence>
<reference evidence="12" key="1">
    <citation type="submission" date="2021-06" db="EMBL/GenBank/DDBJ databases">
        <authorList>
            <consortium name="Wellcome Sanger Institute Data Sharing"/>
        </authorList>
    </citation>
    <scope>NUCLEOTIDE SEQUENCE [LARGE SCALE GENOMIC DNA]</scope>
</reference>
<evidence type="ECO:0000256" key="4">
    <source>
        <dbReference type="ARBA" id="ARBA00022989"/>
    </source>
</evidence>
<feature type="transmembrane region" description="Helical" evidence="10">
    <location>
        <begin position="184"/>
        <end position="210"/>
    </location>
</feature>
<evidence type="ECO:0000256" key="3">
    <source>
        <dbReference type="ARBA" id="ARBA00022692"/>
    </source>
</evidence>
<dbReference type="Proteomes" id="UP000694620">
    <property type="component" value="Chromosome 3"/>
</dbReference>
<keyword evidence="13" id="KW-1185">Reference proteome</keyword>
<feature type="domain" description="G-protein coupled receptors family 1 profile" evidence="11">
    <location>
        <begin position="43"/>
        <end position="302"/>
    </location>
</feature>
<evidence type="ECO:0000256" key="8">
    <source>
        <dbReference type="ARBA" id="ARBA00023224"/>
    </source>
</evidence>
<evidence type="ECO:0000256" key="6">
    <source>
        <dbReference type="ARBA" id="ARBA00023136"/>
    </source>
</evidence>
<dbReference type="GO" id="GO:0005886">
    <property type="term" value="C:plasma membrane"/>
    <property type="evidence" value="ECO:0007669"/>
    <property type="project" value="UniProtKB-SubCell"/>
</dbReference>
<dbReference type="Pfam" id="PF00001">
    <property type="entry name" value="7tm_1"/>
    <property type="match status" value="1"/>
</dbReference>
<accession>A0A8C4RHJ5</accession>
<keyword evidence="4 10" id="KW-1133">Transmembrane helix</keyword>
<reference evidence="12" key="2">
    <citation type="submission" date="2025-08" db="UniProtKB">
        <authorList>
            <consortium name="Ensembl"/>
        </authorList>
    </citation>
    <scope>IDENTIFICATION</scope>
</reference>
<feature type="transmembrane region" description="Helical" evidence="10">
    <location>
        <begin position="100"/>
        <end position="122"/>
    </location>
</feature>
<evidence type="ECO:0000313" key="13">
    <source>
        <dbReference type="Proteomes" id="UP000694620"/>
    </source>
</evidence>
<comment type="similarity">
    <text evidence="9">Belongs to the G-protein coupled receptor 1 family.</text>
</comment>
<comment type="subcellular location">
    <subcellularLocation>
        <location evidence="1">Cell membrane</location>
        <topology evidence="1">Multi-pass membrane protein</topology>
    </subcellularLocation>
</comment>
<keyword evidence="6 10" id="KW-0472">Membrane</keyword>
<dbReference type="PANTHER" id="PTHR24249:SF381">
    <property type="entry name" value="TRACE AMINE ASSOCIATED RECEPTOR 19P-RELATED"/>
    <property type="match status" value="1"/>
</dbReference>
<dbReference type="InterPro" id="IPR017452">
    <property type="entry name" value="GPCR_Rhodpsn_7TM"/>
</dbReference>
<evidence type="ECO:0000259" key="11">
    <source>
        <dbReference type="PROSITE" id="PS50262"/>
    </source>
</evidence>
<feature type="transmembrane region" description="Helical" evidence="10">
    <location>
        <begin position="143"/>
        <end position="164"/>
    </location>
</feature>
<keyword evidence="3 9" id="KW-0812">Transmembrane</keyword>
<feature type="transmembrane region" description="Helical" evidence="10">
    <location>
        <begin position="64"/>
        <end position="88"/>
    </location>
</feature>
<evidence type="ECO:0000313" key="12">
    <source>
        <dbReference type="Ensembl" id="ENSECRP00000001763.1"/>
    </source>
</evidence>
<keyword evidence="8 9" id="KW-0807">Transducer</keyword>
<evidence type="ECO:0000256" key="5">
    <source>
        <dbReference type="ARBA" id="ARBA00023040"/>
    </source>
</evidence>
<dbReference type="PROSITE" id="PS00237">
    <property type="entry name" value="G_PROTEIN_RECEP_F1_1"/>
    <property type="match status" value="1"/>
</dbReference>
<keyword evidence="7 9" id="KW-0675">Receptor</keyword>
<dbReference type="AlphaFoldDB" id="A0A8C4RHJ5"/>
<name>A0A8C4RHJ5_ERPCA</name>
<dbReference type="PROSITE" id="PS50262">
    <property type="entry name" value="G_PROTEIN_RECEP_F1_2"/>
    <property type="match status" value="1"/>
</dbReference>
<feature type="transmembrane region" description="Helical" evidence="10">
    <location>
        <begin position="277"/>
        <end position="295"/>
    </location>
</feature>
<dbReference type="PRINTS" id="PR00237">
    <property type="entry name" value="GPCRRHODOPSN"/>
</dbReference>
<evidence type="ECO:0000256" key="9">
    <source>
        <dbReference type="RuleBase" id="RU000688"/>
    </source>
</evidence>
<dbReference type="GO" id="GO:0001594">
    <property type="term" value="F:trace-amine receptor activity"/>
    <property type="evidence" value="ECO:0007669"/>
    <property type="project" value="TreeGrafter"/>
</dbReference>
<dbReference type="PANTHER" id="PTHR24249">
    <property type="entry name" value="HISTAMINE RECEPTOR-RELATED G-PROTEIN COUPLED RECEPTOR"/>
    <property type="match status" value="1"/>
</dbReference>
<dbReference type="GeneTree" id="ENSGT01120000271932"/>